<dbReference type="GO" id="GO:0051118">
    <property type="term" value="F:glucan endo-1,3-alpha-glucosidase activity"/>
    <property type="evidence" value="ECO:0007669"/>
    <property type="project" value="InterPro"/>
</dbReference>
<proteinExistence type="predicted"/>
<gene>
    <name evidence="1" type="primary">PHLGI17021</name>
    <name evidence="1" type="ORF">PHLGIDRAFT_17021</name>
</gene>
<protein>
    <submittedName>
        <fullName evidence="1">Glycoside hydrolase family 71 protein</fullName>
    </submittedName>
</protein>
<keyword evidence="2" id="KW-1185">Reference proteome</keyword>
<dbReference type="HOGENOM" id="CLU_019141_0_0_1"/>
<dbReference type="STRING" id="745531.A0A0C3S287"/>
<dbReference type="OrthoDB" id="3257981at2759"/>
<dbReference type="Proteomes" id="UP000053257">
    <property type="component" value="Unassembled WGS sequence"/>
</dbReference>
<dbReference type="Gene3D" id="3.20.20.80">
    <property type="entry name" value="Glycosidases"/>
    <property type="match status" value="1"/>
</dbReference>
<dbReference type="EMBL" id="KN840744">
    <property type="protein sequence ID" value="KIP01705.1"/>
    <property type="molecule type" value="Genomic_DNA"/>
</dbReference>
<evidence type="ECO:0000313" key="1">
    <source>
        <dbReference type="EMBL" id="KIP01705.1"/>
    </source>
</evidence>
<sequence length="283" mass="29799">AYWGDTVDCIFSWESNWEAISAGSLGSAGPGTIEADETVFAGAQAHGKAYMMGVSTLQYKNAYGADIYRPGELTLANRIRNILNMSPQPDYVMVLTWNDGPESHYVGDIWPESNTDAAPALYVNSSPLWSHAGWRPLIHSFANAYLAGVGPGSMAVPAGSSGSAAGVMWYKSILQSSVCPSGDHPEGWQLGQDAINWALVINPGTNTAGYVLKVSNGAQTFEHTGLAAGLNSGQDALVAGTPSMELWNGATRLYVAQGGRSVSSGCPDTIFNMNYIVVGLAPS</sequence>
<accession>A0A0C3S287</accession>
<evidence type="ECO:0000313" key="2">
    <source>
        <dbReference type="Proteomes" id="UP000053257"/>
    </source>
</evidence>
<organism evidence="1 2">
    <name type="scientific">Phlebiopsis gigantea (strain 11061_1 CR5-6)</name>
    <name type="common">White-rot fungus</name>
    <name type="synonym">Peniophora gigantea</name>
    <dbReference type="NCBI Taxonomy" id="745531"/>
    <lineage>
        <taxon>Eukaryota</taxon>
        <taxon>Fungi</taxon>
        <taxon>Dikarya</taxon>
        <taxon>Basidiomycota</taxon>
        <taxon>Agaricomycotina</taxon>
        <taxon>Agaricomycetes</taxon>
        <taxon>Polyporales</taxon>
        <taxon>Phanerochaetaceae</taxon>
        <taxon>Phlebiopsis</taxon>
    </lineage>
</organism>
<dbReference type="AlphaFoldDB" id="A0A0C3S287"/>
<dbReference type="InterPro" id="IPR005197">
    <property type="entry name" value="Glyco_hydro_71"/>
</dbReference>
<name>A0A0C3S287_PHLG1</name>
<dbReference type="Pfam" id="PF03659">
    <property type="entry name" value="Glyco_hydro_71"/>
    <property type="match status" value="1"/>
</dbReference>
<reference evidence="1 2" key="1">
    <citation type="journal article" date="2014" name="PLoS Genet.">
        <title>Analysis of the Phlebiopsis gigantea genome, transcriptome and secretome provides insight into its pioneer colonization strategies of wood.</title>
        <authorList>
            <person name="Hori C."/>
            <person name="Ishida T."/>
            <person name="Igarashi K."/>
            <person name="Samejima M."/>
            <person name="Suzuki H."/>
            <person name="Master E."/>
            <person name="Ferreira P."/>
            <person name="Ruiz-Duenas F.J."/>
            <person name="Held B."/>
            <person name="Canessa P."/>
            <person name="Larrondo L.F."/>
            <person name="Schmoll M."/>
            <person name="Druzhinina I.S."/>
            <person name="Kubicek C.P."/>
            <person name="Gaskell J.A."/>
            <person name="Kersten P."/>
            <person name="St John F."/>
            <person name="Glasner J."/>
            <person name="Sabat G."/>
            <person name="Splinter BonDurant S."/>
            <person name="Syed K."/>
            <person name="Yadav J."/>
            <person name="Mgbeahuruike A.C."/>
            <person name="Kovalchuk A."/>
            <person name="Asiegbu F.O."/>
            <person name="Lackner G."/>
            <person name="Hoffmeister D."/>
            <person name="Rencoret J."/>
            <person name="Gutierrez A."/>
            <person name="Sun H."/>
            <person name="Lindquist E."/>
            <person name="Barry K."/>
            <person name="Riley R."/>
            <person name="Grigoriev I.V."/>
            <person name="Henrissat B."/>
            <person name="Kues U."/>
            <person name="Berka R.M."/>
            <person name="Martinez A.T."/>
            <person name="Covert S.F."/>
            <person name="Blanchette R.A."/>
            <person name="Cullen D."/>
        </authorList>
    </citation>
    <scope>NUCLEOTIDE SEQUENCE [LARGE SCALE GENOMIC DNA]</scope>
    <source>
        <strain evidence="1 2">11061_1 CR5-6</strain>
    </source>
</reference>
<keyword evidence="1" id="KW-0378">Hydrolase</keyword>
<feature type="non-terminal residue" evidence="1">
    <location>
        <position position="1"/>
    </location>
</feature>